<evidence type="ECO:0000256" key="5">
    <source>
        <dbReference type="ARBA" id="ARBA00022989"/>
    </source>
</evidence>
<feature type="transmembrane region" description="Helical" evidence="7">
    <location>
        <begin position="79"/>
        <end position="101"/>
    </location>
</feature>
<dbReference type="InterPro" id="IPR050925">
    <property type="entry name" value="Rhomboid_protease_S54"/>
</dbReference>
<feature type="transmembrane region" description="Helical" evidence="7">
    <location>
        <begin position="237"/>
        <end position="255"/>
    </location>
</feature>
<dbReference type="MEROPS" id="S54.A08"/>
<feature type="domain" description="Peptidase S54 rhomboid" evidence="8">
    <location>
        <begin position="117"/>
        <end position="253"/>
    </location>
</feature>
<evidence type="ECO:0000313" key="10">
    <source>
        <dbReference type="Proteomes" id="UP000000322"/>
    </source>
</evidence>
<dbReference type="STRING" id="446469.Sked_00140"/>
<sequence length="286" mass="30408">MSTPSTPHGAADQTVPTCPRHPDRVSYVRCQRCGRPSCPECSVPASVGVQCVDCVREAQRNAPVHRTALGAPLRGGRPVVTWTIIGLCLASYVLQLAMGWGGWTSRLAFSPALGEIEPWRFVTAAFVHSTSFFHIALNMYALWIVGPYLENLLGRVRFTALYLLSAIGGQVAVVLLADPSGASWFTGTVGASGAVFGLFGAIFVVMRKMGQEARGMLVIIGLNLVVGFVVPNISWQGHLGGLVTGTVLGAVYAYAPRERRTVVSVLVTVVVAVVLVGAALLRYSQA</sequence>
<organism evidence="9 10">
    <name type="scientific">Sanguibacter keddieii (strain ATCC 51767 / DSM 10542 / NCFB 3025 / ST-74)</name>
    <dbReference type="NCBI Taxonomy" id="446469"/>
    <lineage>
        <taxon>Bacteria</taxon>
        <taxon>Bacillati</taxon>
        <taxon>Actinomycetota</taxon>
        <taxon>Actinomycetes</taxon>
        <taxon>Micrococcales</taxon>
        <taxon>Sanguibacteraceae</taxon>
        <taxon>Sanguibacter</taxon>
    </lineage>
</organism>
<dbReference type="GO" id="GO:0016020">
    <property type="term" value="C:membrane"/>
    <property type="evidence" value="ECO:0007669"/>
    <property type="project" value="UniProtKB-SubCell"/>
</dbReference>
<evidence type="ECO:0000256" key="7">
    <source>
        <dbReference type="SAM" id="Phobius"/>
    </source>
</evidence>
<evidence type="ECO:0000256" key="1">
    <source>
        <dbReference type="ARBA" id="ARBA00004141"/>
    </source>
</evidence>
<feature type="transmembrane region" description="Helical" evidence="7">
    <location>
        <begin position="183"/>
        <end position="206"/>
    </location>
</feature>
<keyword evidence="3 7" id="KW-0812">Transmembrane</keyword>
<dbReference type="GO" id="GO:0004252">
    <property type="term" value="F:serine-type endopeptidase activity"/>
    <property type="evidence" value="ECO:0007669"/>
    <property type="project" value="InterPro"/>
</dbReference>
<keyword evidence="4" id="KW-0378">Hydrolase</keyword>
<dbReference type="Gene3D" id="1.20.1540.10">
    <property type="entry name" value="Rhomboid-like"/>
    <property type="match status" value="1"/>
</dbReference>
<dbReference type="OrthoDB" id="9807874at2"/>
<reference evidence="9 10" key="1">
    <citation type="journal article" date="2009" name="Stand. Genomic Sci.">
        <title>Complete genome sequence of Sanguibacter keddieii type strain (ST-74).</title>
        <authorList>
            <person name="Ivanova N."/>
            <person name="Sikorski J."/>
            <person name="Sims D."/>
            <person name="Brettin T."/>
            <person name="Detter J.C."/>
            <person name="Han C."/>
            <person name="Lapidus A."/>
            <person name="Copeland A."/>
            <person name="Glavina Del Rio T."/>
            <person name="Nolan M."/>
            <person name="Chen F."/>
            <person name="Lucas S."/>
            <person name="Tice H."/>
            <person name="Cheng J.F."/>
            <person name="Bruce D."/>
            <person name="Goodwin L."/>
            <person name="Pitluck S."/>
            <person name="Pati A."/>
            <person name="Mavromatis K."/>
            <person name="Chen A."/>
            <person name="Palaniappan K."/>
            <person name="D'haeseleer P."/>
            <person name="Chain P."/>
            <person name="Bristow J."/>
            <person name="Eisen J.A."/>
            <person name="Markowitz V."/>
            <person name="Hugenholtz P."/>
            <person name="Goker M."/>
            <person name="Pukall R."/>
            <person name="Klenk H.P."/>
            <person name="Kyrpides N.C."/>
        </authorList>
    </citation>
    <scope>NUCLEOTIDE SEQUENCE [LARGE SCALE GENOMIC DNA]</scope>
    <source>
        <strain evidence="10">ATCC 51767 / DSM 10542 / NCFB 3025 / ST-74</strain>
    </source>
</reference>
<dbReference type="SUPFAM" id="SSF144091">
    <property type="entry name" value="Rhomboid-like"/>
    <property type="match status" value="1"/>
</dbReference>
<evidence type="ECO:0000256" key="6">
    <source>
        <dbReference type="ARBA" id="ARBA00023136"/>
    </source>
</evidence>
<dbReference type="Proteomes" id="UP000000322">
    <property type="component" value="Chromosome"/>
</dbReference>
<evidence type="ECO:0000259" key="8">
    <source>
        <dbReference type="Pfam" id="PF01694"/>
    </source>
</evidence>
<feature type="transmembrane region" description="Helical" evidence="7">
    <location>
        <begin position="121"/>
        <end position="146"/>
    </location>
</feature>
<dbReference type="PANTHER" id="PTHR43731:SF14">
    <property type="entry name" value="PRESENILIN-ASSOCIATED RHOMBOID-LIKE PROTEIN, MITOCHONDRIAL"/>
    <property type="match status" value="1"/>
</dbReference>
<dbReference type="KEGG" id="ske:Sked_00140"/>
<comment type="subcellular location">
    <subcellularLocation>
        <location evidence="1">Membrane</location>
        <topology evidence="1">Multi-pass membrane protein</topology>
    </subcellularLocation>
</comment>
<dbReference type="PANTHER" id="PTHR43731">
    <property type="entry name" value="RHOMBOID PROTEASE"/>
    <property type="match status" value="1"/>
</dbReference>
<feature type="transmembrane region" description="Helical" evidence="7">
    <location>
        <begin position="213"/>
        <end position="231"/>
    </location>
</feature>
<keyword evidence="10" id="KW-1185">Reference proteome</keyword>
<keyword evidence="6 7" id="KW-0472">Membrane</keyword>
<dbReference type="InterPro" id="IPR022764">
    <property type="entry name" value="Peptidase_S54_rhomboid_dom"/>
</dbReference>
<dbReference type="InterPro" id="IPR035952">
    <property type="entry name" value="Rhomboid-like_sf"/>
</dbReference>
<feature type="transmembrane region" description="Helical" evidence="7">
    <location>
        <begin position="158"/>
        <end position="177"/>
    </location>
</feature>
<name>D1BI17_SANKS</name>
<dbReference type="HOGENOM" id="CLU_055068_2_1_11"/>
<dbReference type="Pfam" id="PF01694">
    <property type="entry name" value="Rhomboid"/>
    <property type="match status" value="1"/>
</dbReference>
<protein>
    <submittedName>
        <fullName evidence="9">Uncharacterized membrane protein</fullName>
    </submittedName>
</protein>
<comment type="similarity">
    <text evidence="2">Belongs to the peptidase S54 family.</text>
</comment>
<dbReference type="eggNOG" id="COG0705">
    <property type="taxonomic scope" value="Bacteria"/>
</dbReference>
<gene>
    <name evidence="9" type="ordered locus">Sked_00140</name>
</gene>
<dbReference type="AlphaFoldDB" id="D1BI17"/>
<proteinExistence type="inferred from homology"/>
<evidence type="ECO:0000313" key="9">
    <source>
        <dbReference type="EMBL" id="ACZ19991.1"/>
    </source>
</evidence>
<evidence type="ECO:0000256" key="2">
    <source>
        <dbReference type="ARBA" id="ARBA00009045"/>
    </source>
</evidence>
<evidence type="ECO:0000256" key="3">
    <source>
        <dbReference type="ARBA" id="ARBA00022692"/>
    </source>
</evidence>
<dbReference type="EMBL" id="CP001819">
    <property type="protein sequence ID" value="ACZ19991.1"/>
    <property type="molecule type" value="Genomic_DNA"/>
</dbReference>
<feature type="transmembrane region" description="Helical" evidence="7">
    <location>
        <begin position="262"/>
        <end position="283"/>
    </location>
</feature>
<keyword evidence="5 7" id="KW-1133">Transmembrane helix</keyword>
<accession>D1BI17</accession>
<evidence type="ECO:0000256" key="4">
    <source>
        <dbReference type="ARBA" id="ARBA00022801"/>
    </source>
</evidence>